<dbReference type="Proteomes" id="UP000276133">
    <property type="component" value="Unassembled WGS sequence"/>
</dbReference>
<protein>
    <submittedName>
        <fullName evidence="1">Uncharacterized protein</fullName>
    </submittedName>
</protein>
<name>A0A3M7PVB0_BRAPC</name>
<reference evidence="1 2" key="1">
    <citation type="journal article" date="2018" name="Sci. Rep.">
        <title>Genomic signatures of local adaptation to the degree of environmental predictability in rotifers.</title>
        <authorList>
            <person name="Franch-Gras L."/>
            <person name="Hahn C."/>
            <person name="Garcia-Roger E.M."/>
            <person name="Carmona M.J."/>
            <person name="Serra M."/>
            <person name="Gomez A."/>
        </authorList>
    </citation>
    <scope>NUCLEOTIDE SEQUENCE [LARGE SCALE GENOMIC DNA]</scope>
    <source>
        <strain evidence="1">HYR1</strain>
    </source>
</reference>
<accession>A0A3M7PVB0</accession>
<keyword evidence="2" id="KW-1185">Reference proteome</keyword>
<evidence type="ECO:0000313" key="1">
    <source>
        <dbReference type="EMBL" id="RNA03086.1"/>
    </source>
</evidence>
<gene>
    <name evidence="1" type="ORF">BpHYR1_042941</name>
</gene>
<proteinExistence type="predicted"/>
<comment type="caution">
    <text evidence="1">The sequence shown here is derived from an EMBL/GenBank/DDBJ whole genome shotgun (WGS) entry which is preliminary data.</text>
</comment>
<dbReference type="EMBL" id="REGN01008640">
    <property type="protein sequence ID" value="RNA03086.1"/>
    <property type="molecule type" value="Genomic_DNA"/>
</dbReference>
<sequence length="61" mass="7336">MLKTYHFEIIINQEHIFSNKLKLSFNKIRHSIYFREFFLGLPLPVTLNNHLFLSLSTDAQR</sequence>
<dbReference type="AlphaFoldDB" id="A0A3M7PVB0"/>
<organism evidence="1 2">
    <name type="scientific">Brachionus plicatilis</name>
    <name type="common">Marine rotifer</name>
    <name type="synonym">Brachionus muelleri</name>
    <dbReference type="NCBI Taxonomy" id="10195"/>
    <lineage>
        <taxon>Eukaryota</taxon>
        <taxon>Metazoa</taxon>
        <taxon>Spiralia</taxon>
        <taxon>Gnathifera</taxon>
        <taxon>Rotifera</taxon>
        <taxon>Eurotatoria</taxon>
        <taxon>Monogononta</taxon>
        <taxon>Pseudotrocha</taxon>
        <taxon>Ploima</taxon>
        <taxon>Brachionidae</taxon>
        <taxon>Brachionus</taxon>
    </lineage>
</organism>
<evidence type="ECO:0000313" key="2">
    <source>
        <dbReference type="Proteomes" id="UP000276133"/>
    </source>
</evidence>